<evidence type="ECO:0000313" key="2">
    <source>
        <dbReference type="Proteomes" id="UP000075243"/>
    </source>
</evidence>
<dbReference type="PANTHER" id="PTHR11439">
    <property type="entry name" value="GAG-POL-RELATED RETROTRANSPOSON"/>
    <property type="match status" value="1"/>
</dbReference>
<gene>
    <name evidence="1" type="ORF">KK1_028785</name>
</gene>
<dbReference type="EMBL" id="KQ483475">
    <property type="protein sequence ID" value="KYP49504.1"/>
    <property type="molecule type" value="Genomic_DNA"/>
</dbReference>
<sequence>MHTPRHHHLAIVHRIIHYLKGTSTRLFFPIGFPTTLVGYSDADWAGCSDTRRSVTSYCMFLGPALISWKSKRVVSCP</sequence>
<dbReference type="Proteomes" id="UP000075243">
    <property type="component" value="Unassembled WGS sequence"/>
</dbReference>
<name>A0A151S413_CAJCA</name>
<reference evidence="1" key="1">
    <citation type="journal article" date="2012" name="Nat. Biotechnol.">
        <title>Draft genome sequence of pigeonpea (Cajanus cajan), an orphan legume crop of resource-poor farmers.</title>
        <authorList>
            <person name="Varshney R.K."/>
            <person name="Chen W."/>
            <person name="Li Y."/>
            <person name="Bharti A.K."/>
            <person name="Saxena R.K."/>
            <person name="Schlueter J.A."/>
            <person name="Donoghue M.T."/>
            <person name="Azam S."/>
            <person name="Fan G."/>
            <person name="Whaley A.M."/>
            <person name="Farmer A.D."/>
            <person name="Sheridan J."/>
            <person name="Iwata A."/>
            <person name="Tuteja R."/>
            <person name="Penmetsa R.V."/>
            <person name="Wu W."/>
            <person name="Upadhyaya H.D."/>
            <person name="Yang S.P."/>
            <person name="Shah T."/>
            <person name="Saxena K.B."/>
            <person name="Michael T."/>
            <person name="McCombie W.R."/>
            <person name="Yang B."/>
            <person name="Zhang G."/>
            <person name="Yang H."/>
            <person name="Wang J."/>
            <person name="Spillane C."/>
            <person name="Cook D.R."/>
            <person name="May G.D."/>
            <person name="Xu X."/>
            <person name="Jackson S.A."/>
        </authorList>
    </citation>
    <scope>NUCLEOTIDE SEQUENCE [LARGE SCALE GENOMIC DNA]</scope>
</reference>
<dbReference type="Gramene" id="C.cajan_32165.t">
    <property type="protein sequence ID" value="C.cajan_32165.t.cds1"/>
    <property type="gene ID" value="C.cajan_32165"/>
</dbReference>
<dbReference type="AlphaFoldDB" id="A0A151S413"/>
<protein>
    <recommendedName>
        <fullName evidence="3">Retrovirus-related Pol polyprotein from transposon TNT 1-94</fullName>
    </recommendedName>
</protein>
<organism evidence="1 2">
    <name type="scientific">Cajanus cajan</name>
    <name type="common">Pigeon pea</name>
    <name type="synonym">Cajanus indicus</name>
    <dbReference type="NCBI Taxonomy" id="3821"/>
    <lineage>
        <taxon>Eukaryota</taxon>
        <taxon>Viridiplantae</taxon>
        <taxon>Streptophyta</taxon>
        <taxon>Embryophyta</taxon>
        <taxon>Tracheophyta</taxon>
        <taxon>Spermatophyta</taxon>
        <taxon>Magnoliopsida</taxon>
        <taxon>eudicotyledons</taxon>
        <taxon>Gunneridae</taxon>
        <taxon>Pentapetalae</taxon>
        <taxon>rosids</taxon>
        <taxon>fabids</taxon>
        <taxon>Fabales</taxon>
        <taxon>Fabaceae</taxon>
        <taxon>Papilionoideae</taxon>
        <taxon>50 kb inversion clade</taxon>
        <taxon>NPAAA clade</taxon>
        <taxon>indigoferoid/millettioid clade</taxon>
        <taxon>Phaseoleae</taxon>
        <taxon>Cajanus</taxon>
    </lineage>
</organism>
<dbReference type="PANTHER" id="PTHR11439:SF497">
    <property type="entry name" value="CYSTEINE-RICH RLK (RECEPTOR-LIKE PROTEIN KINASE) 8"/>
    <property type="match status" value="1"/>
</dbReference>
<evidence type="ECO:0008006" key="3">
    <source>
        <dbReference type="Google" id="ProtNLM"/>
    </source>
</evidence>
<accession>A0A151S413</accession>
<keyword evidence="2" id="KW-1185">Reference proteome</keyword>
<proteinExistence type="predicted"/>
<evidence type="ECO:0000313" key="1">
    <source>
        <dbReference type="EMBL" id="KYP49504.1"/>
    </source>
</evidence>